<keyword evidence="3" id="KW-1185">Reference proteome</keyword>
<comment type="caution">
    <text evidence="2">The sequence shown here is derived from an EMBL/GenBank/DDBJ whole genome shotgun (WGS) entry which is preliminary data.</text>
</comment>
<feature type="region of interest" description="Disordered" evidence="1">
    <location>
        <begin position="158"/>
        <end position="192"/>
    </location>
</feature>
<name>A0A0L7KVD9_OPEBR</name>
<gene>
    <name evidence="2" type="ORF">OBRU01_17612</name>
</gene>
<accession>A0A0L7KVD9</accession>
<sequence>MAAPRSLAPQQHQHHQKRKSAVELLAETKAFYVKSETVLDRKQELPLRVSSGLSQAIAAGGCRLVSSGALGNDTSLHCNPYATTGRAGTRRAVSAGEGLQSTLRRLLEHCDSRENMYSPPCLMSTHERRRGAAEHAAETARALRQQGEHVLTAMSQEGDAHTAGTLSGTSSSGTSGSRARGELRHRPKSLGDARVFFPESVDNMELPEPVGSGSGSPADPQVAISPPAQYAHYAPRYIRSVRTLRTAVHQIQLALSAEHARGRMYQYQQSQVTAGSPQASQMLH</sequence>
<evidence type="ECO:0000256" key="1">
    <source>
        <dbReference type="SAM" id="MobiDB-lite"/>
    </source>
</evidence>
<protein>
    <submittedName>
        <fullName evidence="2">Uncharacterized protein</fullName>
    </submittedName>
</protein>
<proteinExistence type="predicted"/>
<dbReference type="Proteomes" id="UP000037510">
    <property type="component" value="Unassembled WGS sequence"/>
</dbReference>
<evidence type="ECO:0000313" key="2">
    <source>
        <dbReference type="EMBL" id="KOB67051.1"/>
    </source>
</evidence>
<feature type="compositionally biased region" description="Low complexity" evidence="1">
    <location>
        <begin position="162"/>
        <end position="177"/>
    </location>
</feature>
<feature type="region of interest" description="Disordered" evidence="1">
    <location>
        <begin position="1"/>
        <end position="20"/>
    </location>
</feature>
<dbReference type="EMBL" id="JTDY01005396">
    <property type="protein sequence ID" value="KOB67051.1"/>
    <property type="molecule type" value="Genomic_DNA"/>
</dbReference>
<reference evidence="2 3" key="1">
    <citation type="journal article" date="2015" name="Genome Biol. Evol.">
        <title>The genome of winter moth (Operophtera brumata) provides a genomic perspective on sexual dimorphism and phenology.</title>
        <authorList>
            <person name="Derks M.F."/>
            <person name="Smit S."/>
            <person name="Salis L."/>
            <person name="Schijlen E."/>
            <person name="Bossers A."/>
            <person name="Mateman C."/>
            <person name="Pijl A.S."/>
            <person name="de Ridder D."/>
            <person name="Groenen M.A."/>
            <person name="Visser M.E."/>
            <person name="Megens H.J."/>
        </authorList>
    </citation>
    <scope>NUCLEOTIDE SEQUENCE [LARGE SCALE GENOMIC DNA]</scope>
    <source>
        <strain evidence="2">WM2013NL</strain>
        <tissue evidence="2">Head and thorax</tissue>
    </source>
</reference>
<dbReference type="AlphaFoldDB" id="A0A0L7KVD9"/>
<evidence type="ECO:0000313" key="3">
    <source>
        <dbReference type="Proteomes" id="UP000037510"/>
    </source>
</evidence>
<organism evidence="2 3">
    <name type="scientific">Operophtera brumata</name>
    <name type="common">Winter moth</name>
    <name type="synonym">Phalaena brumata</name>
    <dbReference type="NCBI Taxonomy" id="104452"/>
    <lineage>
        <taxon>Eukaryota</taxon>
        <taxon>Metazoa</taxon>
        <taxon>Ecdysozoa</taxon>
        <taxon>Arthropoda</taxon>
        <taxon>Hexapoda</taxon>
        <taxon>Insecta</taxon>
        <taxon>Pterygota</taxon>
        <taxon>Neoptera</taxon>
        <taxon>Endopterygota</taxon>
        <taxon>Lepidoptera</taxon>
        <taxon>Glossata</taxon>
        <taxon>Ditrysia</taxon>
        <taxon>Geometroidea</taxon>
        <taxon>Geometridae</taxon>
        <taxon>Larentiinae</taxon>
        <taxon>Operophtera</taxon>
    </lineage>
</organism>